<dbReference type="Proteomes" id="UP000198923">
    <property type="component" value="Unassembled WGS sequence"/>
</dbReference>
<accession>A0A1G8KB93</accession>
<dbReference type="EMBL" id="FNCN01000049">
    <property type="protein sequence ID" value="SDI40694.1"/>
    <property type="molecule type" value="Genomic_DNA"/>
</dbReference>
<dbReference type="AlphaFoldDB" id="A0A1G8KB93"/>
<dbReference type="RefSeq" id="WP_093175609.1">
    <property type="nucleotide sequence ID" value="NZ_FNCN01000049.1"/>
</dbReference>
<sequence>MAIIAEDFEDAGYAFPITGTWARSTVTPRAGSWCFKSGTIDHGATTDATITVPAGATTMRFWYRVSSESGFDFFRVLVGASTVLETSGTVAWTQSAEINVVGASQVTFRYTKDSSQVAGEDAAYIDDLSFTAPDPIRRNTFNGGTHGAAITTANSGSSGNPFDSVVASPQYSNLRAAGPSGLSVVNPTAGVDTHLDWIGVAQSGDVFCARLYMYVVGYPAGVQRVFVLLGSGNVFVSAVWLFPAGQIAVFVDYSSTQAIITTQVVPLGQWIRVELRYTINAGGSGTVELWQYFDADSTVETEYLSSATLTWPGGKPSAAEFHLQRDAGGYWHLDNPAVAGFKLGPAPYVRRGGETDTAQPVTGRKVRLIGQALEADLARPVTRRKVRFVGQAAETDTAQPVRVLKARLLGQAAEADAAYEILPKSGTPVRPAAELDLAQPISGRKVRLLGQAIETDLAQLIATQKVRLLGQAIEIDRAEPIRGRSTVRPAAETDLARPITGRKVRLIGQAAETGTARPINAQKARLLSPAPELDLVQPVIQRKVRVVGPAAEVDIARPVRAAGLGQVAEVDLALPITGLQYQPRPMKACPPRIAWSAVSPRTRWSAGSPRM</sequence>
<proteinExistence type="predicted"/>
<evidence type="ECO:0000313" key="2">
    <source>
        <dbReference type="Proteomes" id="UP000198923"/>
    </source>
</evidence>
<protein>
    <submittedName>
        <fullName evidence="1">Uncharacterized protein</fullName>
    </submittedName>
</protein>
<gene>
    <name evidence="1" type="ORF">SAMN05421505_14916</name>
</gene>
<evidence type="ECO:0000313" key="1">
    <source>
        <dbReference type="EMBL" id="SDI40694.1"/>
    </source>
</evidence>
<reference evidence="1 2" key="1">
    <citation type="submission" date="2016-10" db="EMBL/GenBank/DDBJ databases">
        <authorList>
            <person name="de Groot N.N."/>
        </authorList>
    </citation>
    <scope>NUCLEOTIDE SEQUENCE [LARGE SCALE GENOMIC DNA]</scope>
    <source>
        <strain evidence="1 2">CPCC 201354</strain>
    </source>
</reference>
<name>A0A1G8KB93_9ACTN</name>
<dbReference type="STRING" id="504805.SAMN05421505_14916"/>
<keyword evidence="2" id="KW-1185">Reference proteome</keyword>
<organism evidence="1 2">
    <name type="scientific">Sinosporangium album</name>
    <dbReference type="NCBI Taxonomy" id="504805"/>
    <lineage>
        <taxon>Bacteria</taxon>
        <taxon>Bacillati</taxon>
        <taxon>Actinomycetota</taxon>
        <taxon>Actinomycetes</taxon>
        <taxon>Streptosporangiales</taxon>
        <taxon>Streptosporangiaceae</taxon>
        <taxon>Sinosporangium</taxon>
    </lineage>
</organism>
<dbReference type="OrthoDB" id="3521764at2"/>